<reference evidence="1" key="1">
    <citation type="submission" date="2018-02" db="EMBL/GenBank/DDBJ databases">
        <title>Rhizophora mucronata_Transcriptome.</title>
        <authorList>
            <person name="Meera S.P."/>
            <person name="Sreeshan A."/>
            <person name="Augustine A."/>
        </authorList>
    </citation>
    <scope>NUCLEOTIDE SEQUENCE</scope>
    <source>
        <tissue evidence="1">Leaf</tissue>
    </source>
</reference>
<name>A0A2P2LZM8_RHIMU</name>
<protein>
    <submittedName>
        <fullName evidence="1">Alpha-glucan water dikinase</fullName>
    </submittedName>
</protein>
<keyword evidence="1" id="KW-0808">Transferase</keyword>
<evidence type="ECO:0000313" key="1">
    <source>
        <dbReference type="EMBL" id="MBX23435.1"/>
    </source>
</evidence>
<sequence length="23" mass="2510">MEPHTKYVKDSKGSLGTICKISS</sequence>
<accession>A0A2P2LZM8</accession>
<dbReference type="EMBL" id="GGEC01042951">
    <property type="protein sequence ID" value="MBX23435.1"/>
    <property type="molecule type" value="Transcribed_RNA"/>
</dbReference>
<dbReference type="GO" id="GO:0016301">
    <property type="term" value="F:kinase activity"/>
    <property type="evidence" value="ECO:0007669"/>
    <property type="project" value="UniProtKB-KW"/>
</dbReference>
<organism evidence="1">
    <name type="scientific">Rhizophora mucronata</name>
    <name type="common">Asiatic mangrove</name>
    <dbReference type="NCBI Taxonomy" id="61149"/>
    <lineage>
        <taxon>Eukaryota</taxon>
        <taxon>Viridiplantae</taxon>
        <taxon>Streptophyta</taxon>
        <taxon>Embryophyta</taxon>
        <taxon>Tracheophyta</taxon>
        <taxon>Spermatophyta</taxon>
        <taxon>Magnoliopsida</taxon>
        <taxon>eudicotyledons</taxon>
        <taxon>Gunneridae</taxon>
        <taxon>Pentapetalae</taxon>
        <taxon>rosids</taxon>
        <taxon>fabids</taxon>
        <taxon>Malpighiales</taxon>
        <taxon>Rhizophoraceae</taxon>
        <taxon>Rhizophora</taxon>
    </lineage>
</organism>
<keyword evidence="1" id="KW-0418">Kinase</keyword>
<dbReference type="AlphaFoldDB" id="A0A2P2LZM8"/>
<proteinExistence type="predicted"/>